<organism evidence="3 4">
    <name type="scientific">Nocardioides albertanoniae</name>
    <dbReference type="NCBI Taxonomy" id="1175486"/>
    <lineage>
        <taxon>Bacteria</taxon>
        <taxon>Bacillati</taxon>
        <taxon>Actinomycetota</taxon>
        <taxon>Actinomycetes</taxon>
        <taxon>Propionibacteriales</taxon>
        <taxon>Nocardioidaceae</taxon>
        <taxon>Nocardioides</taxon>
    </lineage>
</organism>
<dbReference type="CDD" id="cd07067">
    <property type="entry name" value="HP_PGM_like"/>
    <property type="match status" value="1"/>
</dbReference>
<dbReference type="SMART" id="SM00855">
    <property type="entry name" value="PGAM"/>
    <property type="match status" value="1"/>
</dbReference>
<dbReference type="PANTHER" id="PTHR20935">
    <property type="entry name" value="PHOSPHOGLYCERATE MUTASE-RELATED"/>
    <property type="match status" value="1"/>
</dbReference>
<dbReference type="OrthoDB" id="9810154at2"/>
<protein>
    <submittedName>
        <fullName evidence="3">Phosphohistidine phosphatase</fullName>
    </submittedName>
</protein>
<dbReference type="InterPro" id="IPR051021">
    <property type="entry name" value="Mito_Ser/Thr_phosphatase"/>
</dbReference>
<dbReference type="InterPro" id="IPR013078">
    <property type="entry name" value="His_Pase_superF_clade-1"/>
</dbReference>
<dbReference type="Pfam" id="PF00300">
    <property type="entry name" value="His_Phos_1"/>
    <property type="match status" value="1"/>
</dbReference>
<proteinExistence type="predicted"/>
<gene>
    <name evidence="3" type="ORF">FB381_2078</name>
</gene>
<dbReference type="PANTHER" id="PTHR20935:SF1">
    <property type="entry name" value="SLL1549 PROTEIN"/>
    <property type="match status" value="1"/>
</dbReference>
<dbReference type="AlphaFoldDB" id="A0A543A6N7"/>
<sequence length="168" mass="17844">MRTLVIMRHAKAESSAPSDQERQLTESGHADAVAAGEWLAEQGVQPDYVLVSAADRTTQTWEDVAVAAEWDLTLAEYDEGLYAAGPSTALDLVRGIDDGHSTVVVIGHNPTMFSLVQLLDDGEGDVQAGNDLALGYPTAAVTVLSYDGLWSDLDEAEASVTAFHVARA</sequence>
<dbReference type="EMBL" id="VFOV01000001">
    <property type="protein sequence ID" value="TQL68189.1"/>
    <property type="molecule type" value="Genomic_DNA"/>
</dbReference>
<keyword evidence="1" id="KW-0378">Hydrolase</keyword>
<feature type="region of interest" description="Disordered" evidence="2">
    <location>
        <begin position="10"/>
        <end position="29"/>
    </location>
</feature>
<evidence type="ECO:0000313" key="4">
    <source>
        <dbReference type="Proteomes" id="UP000320209"/>
    </source>
</evidence>
<name>A0A543A6N7_9ACTN</name>
<dbReference type="GO" id="GO:0016787">
    <property type="term" value="F:hydrolase activity"/>
    <property type="evidence" value="ECO:0007669"/>
    <property type="project" value="UniProtKB-KW"/>
</dbReference>
<evidence type="ECO:0000256" key="1">
    <source>
        <dbReference type="ARBA" id="ARBA00022801"/>
    </source>
</evidence>
<dbReference type="Gene3D" id="3.40.50.1240">
    <property type="entry name" value="Phosphoglycerate mutase-like"/>
    <property type="match status" value="1"/>
</dbReference>
<dbReference type="Proteomes" id="UP000320209">
    <property type="component" value="Unassembled WGS sequence"/>
</dbReference>
<dbReference type="RefSeq" id="WP_141780216.1">
    <property type="nucleotide sequence ID" value="NZ_VFOV01000001.1"/>
</dbReference>
<evidence type="ECO:0000313" key="3">
    <source>
        <dbReference type="EMBL" id="TQL68189.1"/>
    </source>
</evidence>
<evidence type="ECO:0000256" key="2">
    <source>
        <dbReference type="SAM" id="MobiDB-lite"/>
    </source>
</evidence>
<dbReference type="SUPFAM" id="SSF53254">
    <property type="entry name" value="Phosphoglycerate mutase-like"/>
    <property type="match status" value="1"/>
</dbReference>
<dbReference type="InterPro" id="IPR029033">
    <property type="entry name" value="His_PPase_superfam"/>
</dbReference>
<keyword evidence="4" id="KW-1185">Reference proteome</keyword>
<comment type="caution">
    <text evidence="3">The sequence shown here is derived from an EMBL/GenBank/DDBJ whole genome shotgun (WGS) entry which is preliminary data.</text>
</comment>
<reference evidence="3 4" key="1">
    <citation type="submission" date="2019-06" db="EMBL/GenBank/DDBJ databases">
        <title>Sequencing the genomes of 1000 actinobacteria strains.</title>
        <authorList>
            <person name="Klenk H.-P."/>
        </authorList>
    </citation>
    <scope>NUCLEOTIDE SEQUENCE [LARGE SCALE GENOMIC DNA]</scope>
    <source>
        <strain evidence="3 4">DSM 25218</strain>
    </source>
</reference>
<accession>A0A543A6N7</accession>